<dbReference type="AlphaFoldDB" id="A0A6A6BGG3"/>
<dbReference type="Gene3D" id="3.90.1200.10">
    <property type="match status" value="1"/>
</dbReference>
<protein>
    <recommendedName>
        <fullName evidence="1">Aminoglycoside phosphotransferase domain-containing protein</fullName>
    </recommendedName>
</protein>
<evidence type="ECO:0000313" key="3">
    <source>
        <dbReference type="Proteomes" id="UP000799438"/>
    </source>
</evidence>
<proteinExistence type="predicted"/>
<reference evidence="2" key="1">
    <citation type="journal article" date="2020" name="Stud. Mycol.">
        <title>101 Dothideomycetes genomes: a test case for predicting lifestyles and emergence of pathogens.</title>
        <authorList>
            <person name="Haridas S."/>
            <person name="Albert R."/>
            <person name="Binder M."/>
            <person name="Bloem J."/>
            <person name="Labutti K."/>
            <person name="Salamov A."/>
            <person name="Andreopoulos B."/>
            <person name="Baker S."/>
            <person name="Barry K."/>
            <person name="Bills G."/>
            <person name="Bluhm B."/>
            <person name="Cannon C."/>
            <person name="Castanera R."/>
            <person name="Culley D."/>
            <person name="Daum C."/>
            <person name="Ezra D."/>
            <person name="Gonzalez J."/>
            <person name="Henrissat B."/>
            <person name="Kuo A."/>
            <person name="Liang C."/>
            <person name="Lipzen A."/>
            <person name="Lutzoni F."/>
            <person name="Magnuson J."/>
            <person name="Mondo S."/>
            <person name="Nolan M."/>
            <person name="Ohm R."/>
            <person name="Pangilinan J."/>
            <person name="Park H.-J."/>
            <person name="Ramirez L."/>
            <person name="Alfaro M."/>
            <person name="Sun H."/>
            <person name="Tritt A."/>
            <person name="Yoshinaga Y."/>
            <person name="Zwiers L.-H."/>
            <person name="Turgeon B."/>
            <person name="Goodwin S."/>
            <person name="Spatafora J."/>
            <person name="Crous P."/>
            <person name="Grigoriev I."/>
        </authorList>
    </citation>
    <scope>NUCLEOTIDE SEQUENCE</scope>
    <source>
        <strain evidence="2">CBS 121167</strain>
    </source>
</reference>
<dbReference type="GeneID" id="54294367"/>
<sequence length="230" mass="26379">MAYIAQNLGEEQIRVPRVYRSFVIQSESYLVMQYVDGESLDAIPWMSRPPDQRKDIIKQATDAVLALRTLEAKAPGPVERSGFPTGGFFSDYGANTVFANISEMEQWLDRKLRIYNRHDQALLRGTSWSLSGCFKTLVMCHMDIALRNLKLDRHGRLWFLDWEWAGFYPPEFEIAYLHCIIGEGADLEFFKDLLRGLGSLDRNDVVDKLHQVYYVNNSCFAASHIVGVDC</sequence>
<evidence type="ECO:0000313" key="2">
    <source>
        <dbReference type="EMBL" id="KAF2142678.1"/>
    </source>
</evidence>
<name>A0A6A6BGG3_9PEZI</name>
<dbReference type="RefSeq" id="XP_033398390.1">
    <property type="nucleotide sequence ID" value="XM_033536871.1"/>
</dbReference>
<dbReference type="InterPro" id="IPR051678">
    <property type="entry name" value="AGP_Transferase"/>
</dbReference>
<feature type="domain" description="Aminoglycoside phosphotransferase" evidence="1">
    <location>
        <begin position="4"/>
        <end position="198"/>
    </location>
</feature>
<dbReference type="PANTHER" id="PTHR21310">
    <property type="entry name" value="AMINOGLYCOSIDE PHOSPHOTRANSFERASE-RELATED-RELATED"/>
    <property type="match status" value="1"/>
</dbReference>
<evidence type="ECO:0000259" key="1">
    <source>
        <dbReference type="Pfam" id="PF01636"/>
    </source>
</evidence>
<dbReference type="SUPFAM" id="SSF56112">
    <property type="entry name" value="Protein kinase-like (PK-like)"/>
    <property type="match status" value="1"/>
</dbReference>
<dbReference type="InterPro" id="IPR011009">
    <property type="entry name" value="Kinase-like_dom_sf"/>
</dbReference>
<dbReference type="Pfam" id="PF01636">
    <property type="entry name" value="APH"/>
    <property type="match status" value="1"/>
</dbReference>
<accession>A0A6A6BGG3</accession>
<dbReference type="EMBL" id="ML995484">
    <property type="protein sequence ID" value="KAF2142678.1"/>
    <property type="molecule type" value="Genomic_DNA"/>
</dbReference>
<dbReference type="PANTHER" id="PTHR21310:SF39">
    <property type="entry name" value="AMINOGLYCOSIDE PHOSPHOTRANSFERASE DOMAIN-CONTAINING PROTEIN"/>
    <property type="match status" value="1"/>
</dbReference>
<organism evidence="2 3">
    <name type="scientific">Aplosporella prunicola CBS 121167</name>
    <dbReference type="NCBI Taxonomy" id="1176127"/>
    <lineage>
        <taxon>Eukaryota</taxon>
        <taxon>Fungi</taxon>
        <taxon>Dikarya</taxon>
        <taxon>Ascomycota</taxon>
        <taxon>Pezizomycotina</taxon>
        <taxon>Dothideomycetes</taxon>
        <taxon>Dothideomycetes incertae sedis</taxon>
        <taxon>Botryosphaeriales</taxon>
        <taxon>Aplosporellaceae</taxon>
        <taxon>Aplosporella</taxon>
    </lineage>
</organism>
<dbReference type="InterPro" id="IPR002575">
    <property type="entry name" value="Aminoglycoside_PTrfase"/>
</dbReference>
<dbReference type="OrthoDB" id="3759733at2759"/>
<gene>
    <name evidence="2" type="ORF">K452DRAFT_226973</name>
</gene>
<dbReference type="Proteomes" id="UP000799438">
    <property type="component" value="Unassembled WGS sequence"/>
</dbReference>
<keyword evidence="3" id="KW-1185">Reference proteome</keyword>